<name>A0A7G9QN39_9SPHI</name>
<reference evidence="3 4" key="1">
    <citation type="submission" date="2020-08" db="EMBL/GenBank/DDBJ databases">
        <title>Genome sequence of Pedobacter roseus KACC 11594T.</title>
        <authorList>
            <person name="Hyun D.-W."/>
            <person name="Bae J.-W."/>
        </authorList>
    </citation>
    <scope>NUCLEOTIDE SEQUENCE [LARGE SCALE GENOMIC DNA]</scope>
    <source>
        <strain evidence="3 4">KACC 11594</strain>
    </source>
</reference>
<dbReference type="SUPFAM" id="SSF53474">
    <property type="entry name" value="alpha/beta-Hydrolases"/>
    <property type="match status" value="1"/>
</dbReference>
<sequence>MIYRISIAYTLLFCALFTRAQDTSKLPLTAKAKPTAKSIIFYLSGDGGMNSFSQDLVQSLHDKNYAVVALDSRKYFWDQKTPDKLAQDLNAVIESYLKNWDKDEFSILGYSFGADAALFLIPRLAKDIQPKLKSTILLSPSNSTDFVIHISDMMGFGSKNAKYKVLPEINKISGKLLFIFGEDEDSDVYKAIPDKKNITKSLIPGSHKFNNDTKKVVAAIQNGL</sequence>
<dbReference type="InterPro" id="IPR029058">
    <property type="entry name" value="AB_hydrolase_fold"/>
</dbReference>
<gene>
    <name evidence="3" type="ORF">H9L23_12095</name>
</gene>
<evidence type="ECO:0000259" key="2">
    <source>
        <dbReference type="Pfam" id="PF06057"/>
    </source>
</evidence>
<dbReference type="Proteomes" id="UP000515806">
    <property type="component" value="Chromosome"/>
</dbReference>
<accession>A0A7G9QN39</accession>
<evidence type="ECO:0000256" key="1">
    <source>
        <dbReference type="SAM" id="SignalP"/>
    </source>
</evidence>
<feature type="domain" description="Bacterial virulence" evidence="2">
    <location>
        <begin position="40"/>
        <end position="220"/>
    </location>
</feature>
<feature type="signal peptide" evidence="1">
    <location>
        <begin position="1"/>
        <end position="20"/>
    </location>
</feature>
<keyword evidence="4" id="KW-1185">Reference proteome</keyword>
<evidence type="ECO:0000313" key="3">
    <source>
        <dbReference type="EMBL" id="QNN44764.1"/>
    </source>
</evidence>
<proteinExistence type="predicted"/>
<protein>
    <recommendedName>
        <fullName evidence="2">Bacterial virulence domain-containing protein</fullName>
    </recommendedName>
</protein>
<feature type="chain" id="PRO_5028849312" description="Bacterial virulence domain-containing protein" evidence="1">
    <location>
        <begin position="21"/>
        <end position="224"/>
    </location>
</feature>
<dbReference type="Pfam" id="PF06057">
    <property type="entry name" value="VirJ"/>
    <property type="match status" value="1"/>
</dbReference>
<keyword evidence="1" id="KW-0732">Signal</keyword>
<dbReference type="RefSeq" id="WP_187595193.1">
    <property type="nucleotide sequence ID" value="NZ_CP060723.1"/>
</dbReference>
<dbReference type="InterPro" id="IPR010333">
    <property type="entry name" value="VirJ"/>
</dbReference>
<evidence type="ECO:0000313" key="4">
    <source>
        <dbReference type="Proteomes" id="UP000515806"/>
    </source>
</evidence>
<dbReference type="KEGG" id="proe:H9L23_12095"/>
<organism evidence="3 4">
    <name type="scientific">Pedobacter roseus</name>
    <dbReference type="NCBI Taxonomy" id="336820"/>
    <lineage>
        <taxon>Bacteria</taxon>
        <taxon>Pseudomonadati</taxon>
        <taxon>Bacteroidota</taxon>
        <taxon>Sphingobacteriia</taxon>
        <taxon>Sphingobacteriales</taxon>
        <taxon>Sphingobacteriaceae</taxon>
        <taxon>Pedobacter</taxon>
    </lineage>
</organism>
<dbReference type="EMBL" id="CP060723">
    <property type="protein sequence ID" value="QNN44764.1"/>
    <property type="molecule type" value="Genomic_DNA"/>
</dbReference>
<dbReference type="Gene3D" id="3.40.50.1820">
    <property type="entry name" value="alpha/beta hydrolase"/>
    <property type="match status" value="1"/>
</dbReference>
<dbReference type="AlphaFoldDB" id="A0A7G9QN39"/>